<dbReference type="KEGG" id="wma:WM2015_2566"/>
<reference evidence="1 2" key="1">
    <citation type="submission" date="2015-07" db="EMBL/GenBank/DDBJ databases">
        <authorList>
            <person name="Noorani M."/>
        </authorList>
    </citation>
    <scope>NUCLEOTIDE SEQUENCE [LARGE SCALE GENOMIC DNA]</scope>
    <source>
        <strain evidence="1 2">KCTC 42284</strain>
    </source>
</reference>
<protein>
    <submittedName>
        <fullName evidence="1">Uncharacterized protein</fullName>
    </submittedName>
</protein>
<dbReference type="SUPFAM" id="SSF48452">
    <property type="entry name" value="TPR-like"/>
    <property type="match status" value="1"/>
</dbReference>
<dbReference type="InterPro" id="IPR011990">
    <property type="entry name" value="TPR-like_helical_dom_sf"/>
</dbReference>
<sequence>MLAQTLSSQGSRAEALSYFRRAYELDAGNVVYQFALAKAYLANGRAAEAVQMLERIDPSALPSSQRAEYQGLLQQARANAGFD</sequence>
<proteinExistence type="predicted"/>
<keyword evidence="2" id="KW-1185">Reference proteome</keyword>
<name>A0A0K0XZ08_9GAMM</name>
<dbReference type="EMBL" id="CP012154">
    <property type="protein sequence ID" value="AKS42924.1"/>
    <property type="molecule type" value="Genomic_DNA"/>
</dbReference>
<accession>A0A0K0XZ08</accession>
<dbReference type="Proteomes" id="UP000066624">
    <property type="component" value="Chromosome"/>
</dbReference>
<evidence type="ECO:0000313" key="2">
    <source>
        <dbReference type="Proteomes" id="UP000066624"/>
    </source>
</evidence>
<organism evidence="1 2">
    <name type="scientific">Wenzhouxiangella marina</name>
    <dbReference type="NCBI Taxonomy" id="1579979"/>
    <lineage>
        <taxon>Bacteria</taxon>
        <taxon>Pseudomonadati</taxon>
        <taxon>Pseudomonadota</taxon>
        <taxon>Gammaproteobacteria</taxon>
        <taxon>Chromatiales</taxon>
        <taxon>Wenzhouxiangellaceae</taxon>
        <taxon>Wenzhouxiangella</taxon>
    </lineage>
</organism>
<dbReference type="Pfam" id="PF14559">
    <property type="entry name" value="TPR_19"/>
    <property type="match status" value="1"/>
</dbReference>
<dbReference type="Gene3D" id="1.25.40.10">
    <property type="entry name" value="Tetratricopeptide repeat domain"/>
    <property type="match status" value="1"/>
</dbReference>
<gene>
    <name evidence="1" type="ORF">WM2015_2566</name>
</gene>
<dbReference type="AlphaFoldDB" id="A0A0K0XZ08"/>
<evidence type="ECO:0000313" key="1">
    <source>
        <dbReference type="EMBL" id="AKS42924.1"/>
    </source>
</evidence>